<dbReference type="SMART" id="SM00980">
    <property type="entry name" value="THAP"/>
    <property type="match status" value="1"/>
</dbReference>
<dbReference type="Proteomes" id="UP001153636">
    <property type="component" value="Chromosome 7"/>
</dbReference>
<reference evidence="7" key="1">
    <citation type="submission" date="2022-01" db="EMBL/GenBank/DDBJ databases">
        <authorList>
            <person name="King R."/>
        </authorList>
    </citation>
    <scope>NUCLEOTIDE SEQUENCE</scope>
</reference>
<dbReference type="Pfam" id="PF05485">
    <property type="entry name" value="THAP"/>
    <property type="match status" value="1"/>
</dbReference>
<dbReference type="PROSITE" id="PS50950">
    <property type="entry name" value="ZF_THAP"/>
    <property type="match status" value="1"/>
</dbReference>
<dbReference type="GO" id="GO:0008270">
    <property type="term" value="F:zinc ion binding"/>
    <property type="evidence" value="ECO:0007669"/>
    <property type="project" value="UniProtKB-KW"/>
</dbReference>
<evidence type="ECO:0000256" key="1">
    <source>
        <dbReference type="ARBA" id="ARBA00022723"/>
    </source>
</evidence>
<keyword evidence="1" id="KW-0479">Metal-binding</keyword>
<protein>
    <recommendedName>
        <fullName evidence="6">THAP-type domain-containing protein</fullName>
    </recommendedName>
</protein>
<name>A0A9P0DBI1_9CUCU</name>
<keyword evidence="3" id="KW-0862">Zinc</keyword>
<evidence type="ECO:0000259" key="6">
    <source>
        <dbReference type="PROSITE" id="PS50950"/>
    </source>
</evidence>
<evidence type="ECO:0000256" key="3">
    <source>
        <dbReference type="ARBA" id="ARBA00022833"/>
    </source>
</evidence>
<dbReference type="SUPFAM" id="SSF57716">
    <property type="entry name" value="Glucocorticoid receptor-like (DNA-binding domain)"/>
    <property type="match status" value="1"/>
</dbReference>
<dbReference type="EMBL" id="OV651819">
    <property type="protein sequence ID" value="CAH1113845.1"/>
    <property type="molecule type" value="Genomic_DNA"/>
</dbReference>
<proteinExistence type="predicted"/>
<evidence type="ECO:0000256" key="2">
    <source>
        <dbReference type="ARBA" id="ARBA00022771"/>
    </source>
</evidence>
<sequence>MSKKTSGQVCAATNCYNKRYNCDKSFFSFPKRPDRARLWAMQCNREEFLENLQNLHKSYRLCADHFEQKMFTNHLCERLCANAFPTLFPPLERRATDIAGDHSYSRQQNYPRPLLVPERIDLAQAGLGNQCNMIDSTSRIPSTQTSVGLSYNSSQIYGLNLNTLTEERVQVNLNYDPMASTSSENYHYNFTDEFKVKNEVKDVEVNLNYDPMVSTSSENCHSNFTEEFKVKNEVKDDVEASSSYHNFTEAYQIKKEEICEVNVKMEPIETEENFCNIPVLEESKIKRELDADEISPPVNLKRVKLENGIEIKQENLQDLHESNVFVKIENEEIQIKEENLQ</sequence>
<evidence type="ECO:0000256" key="5">
    <source>
        <dbReference type="PROSITE-ProRule" id="PRU00309"/>
    </source>
</evidence>
<keyword evidence="2 5" id="KW-0863">Zinc-finger</keyword>
<organism evidence="7 8">
    <name type="scientific">Psylliodes chrysocephalus</name>
    <dbReference type="NCBI Taxonomy" id="3402493"/>
    <lineage>
        <taxon>Eukaryota</taxon>
        <taxon>Metazoa</taxon>
        <taxon>Ecdysozoa</taxon>
        <taxon>Arthropoda</taxon>
        <taxon>Hexapoda</taxon>
        <taxon>Insecta</taxon>
        <taxon>Pterygota</taxon>
        <taxon>Neoptera</taxon>
        <taxon>Endopterygota</taxon>
        <taxon>Coleoptera</taxon>
        <taxon>Polyphaga</taxon>
        <taxon>Cucujiformia</taxon>
        <taxon>Chrysomeloidea</taxon>
        <taxon>Chrysomelidae</taxon>
        <taxon>Galerucinae</taxon>
        <taxon>Alticini</taxon>
        <taxon>Psylliodes</taxon>
    </lineage>
</organism>
<evidence type="ECO:0000256" key="4">
    <source>
        <dbReference type="ARBA" id="ARBA00023125"/>
    </source>
</evidence>
<evidence type="ECO:0000313" key="8">
    <source>
        <dbReference type="Proteomes" id="UP001153636"/>
    </source>
</evidence>
<keyword evidence="4 5" id="KW-0238">DNA-binding</keyword>
<evidence type="ECO:0000313" key="7">
    <source>
        <dbReference type="EMBL" id="CAH1113845.1"/>
    </source>
</evidence>
<dbReference type="GO" id="GO:0003677">
    <property type="term" value="F:DNA binding"/>
    <property type="evidence" value="ECO:0007669"/>
    <property type="project" value="UniProtKB-UniRule"/>
</dbReference>
<dbReference type="InterPro" id="IPR006612">
    <property type="entry name" value="THAP_Znf"/>
</dbReference>
<dbReference type="AlphaFoldDB" id="A0A9P0DBI1"/>
<feature type="domain" description="THAP-type" evidence="6">
    <location>
        <begin position="1"/>
        <end position="88"/>
    </location>
</feature>
<dbReference type="SMART" id="SM00692">
    <property type="entry name" value="DM3"/>
    <property type="match status" value="1"/>
</dbReference>
<keyword evidence="8" id="KW-1185">Reference proteome</keyword>
<accession>A0A9P0DBI1</accession>
<gene>
    <name evidence="7" type="ORF">PSYICH_LOCUS13643</name>
</gene>
<dbReference type="OrthoDB" id="7683421at2759"/>